<protein>
    <submittedName>
        <fullName evidence="1">Uncharacterized protein</fullName>
    </submittedName>
</protein>
<proteinExistence type="predicted"/>
<sequence>MDNGCNADRDFFILAPARLSSFALHFTLHTRLPLLPAAPPRTLPLAFKAHAAFARINHGFSLHNLETINFFDNLRCRLRTNRRKPAGKRAYFARAAMPFLLWPRGIALKKNCFAAAPFALPAAFTLPPAARWQRLQKQQPAAAAAGSAYLRLSAQRWQNYA</sequence>
<evidence type="ECO:0000313" key="2">
    <source>
        <dbReference type="Proteomes" id="UP000887013"/>
    </source>
</evidence>
<organism evidence="1 2">
    <name type="scientific">Nephila pilipes</name>
    <name type="common">Giant wood spider</name>
    <name type="synonym">Nephila maculata</name>
    <dbReference type="NCBI Taxonomy" id="299642"/>
    <lineage>
        <taxon>Eukaryota</taxon>
        <taxon>Metazoa</taxon>
        <taxon>Ecdysozoa</taxon>
        <taxon>Arthropoda</taxon>
        <taxon>Chelicerata</taxon>
        <taxon>Arachnida</taxon>
        <taxon>Araneae</taxon>
        <taxon>Araneomorphae</taxon>
        <taxon>Entelegynae</taxon>
        <taxon>Araneoidea</taxon>
        <taxon>Nephilidae</taxon>
        <taxon>Nephila</taxon>
    </lineage>
</organism>
<keyword evidence="2" id="KW-1185">Reference proteome</keyword>
<comment type="caution">
    <text evidence="1">The sequence shown here is derived from an EMBL/GenBank/DDBJ whole genome shotgun (WGS) entry which is preliminary data.</text>
</comment>
<dbReference type="EMBL" id="BMAW01021082">
    <property type="protein sequence ID" value="GFT71375.1"/>
    <property type="molecule type" value="Genomic_DNA"/>
</dbReference>
<accession>A0A8X6TYP2</accession>
<gene>
    <name evidence="1" type="ORF">NPIL_531591</name>
</gene>
<reference evidence="1" key="1">
    <citation type="submission" date="2020-08" db="EMBL/GenBank/DDBJ databases">
        <title>Multicomponent nature underlies the extraordinary mechanical properties of spider dragline silk.</title>
        <authorList>
            <person name="Kono N."/>
            <person name="Nakamura H."/>
            <person name="Mori M."/>
            <person name="Yoshida Y."/>
            <person name="Ohtoshi R."/>
            <person name="Malay A.D."/>
            <person name="Moran D.A.P."/>
            <person name="Tomita M."/>
            <person name="Numata K."/>
            <person name="Arakawa K."/>
        </authorList>
    </citation>
    <scope>NUCLEOTIDE SEQUENCE</scope>
</reference>
<evidence type="ECO:0000313" key="1">
    <source>
        <dbReference type="EMBL" id="GFT71375.1"/>
    </source>
</evidence>
<dbReference type="AlphaFoldDB" id="A0A8X6TYP2"/>
<dbReference type="Proteomes" id="UP000887013">
    <property type="component" value="Unassembled WGS sequence"/>
</dbReference>
<name>A0A8X6TYP2_NEPPI</name>